<comment type="caution">
    <text evidence="7">The sequence shown here is derived from an EMBL/GenBank/DDBJ whole genome shotgun (WGS) entry which is preliminary data.</text>
</comment>
<dbReference type="EMBL" id="JAOPGA020001853">
    <property type="protein sequence ID" value="KAL0491723.1"/>
    <property type="molecule type" value="Genomic_DNA"/>
</dbReference>
<keyword evidence="5" id="KW-0812">Transmembrane</keyword>
<dbReference type="Pfam" id="PF07992">
    <property type="entry name" value="Pyr_redox_2"/>
    <property type="match status" value="1"/>
</dbReference>
<evidence type="ECO:0000313" key="8">
    <source>
        <dbReference type="Proteomes" id="UP001431209"/>
    </source>
</evidence>
<feature type="domain" description="FAD/NAD(P)-binding" evidence="6">
    <location>
        <begin position="9"/>
        <end position="299"/>
    </location>
</feature>
<keyword evidence="5" id="KW-1133">Transmembrane helix</keyword>
<dbReference type="SUPFAM" id="SSF51905">
    <property type="entry name" value="FAD/NAD(P)-binding domain"/>
    <property type="match status" value="2"/>
</dbReference>
<dbReference type="PANTHER" id="PTHR43735">
    <property type="entry name" value="APOPTOSIS-INDUCING FACTOR 1"/>
    <property type="match status" value="1"/>
</dbReference>
<evidence type="ECO:0000256" key="2">
    <source>
        <dbReference type="ARBA" id="ARBA00022630"/>
    </source>
</evidence>
<dbReference type="PANTHER" id="PTHR43735:SF3">
    <property type="entry name" value="FERROPTOSIS SUPPRESSOR PROTEIN 1"/>
    <property type="match status" value="1"/>
</dbReference>
<proteinExistence type="inferred from homology"/>
<keyword evidence="3" id="KW-0274">FAD</keyword>
<name>A0AAW2ZS15_9EUKA</name>
<protein>
    <submittedName>
        <fullName evidence="7">Apoptosis-inducing factor</fullName>
    </submittedName>
</protein>
<keyword evidence="2" id="KW-0285">Flavoprotein</keyword>
<evidence type="ECO:0000256" key="5">
    <source>
        <dbReference type="SAM" id="Phobius"/>
    </source>
</evidence>
<evidence type="ECO:0000259" key="6">
    <source>
        <dbReference type="Pfam" id="PF07992"/>
    </source>
</evidence>
<organism evidence="7 8">
    <name type="scientific">Acrasis kona</name>
    <dbReference type="NCBI Taxonomy" id="1008807"/>
    <lineage>
        <taxon>Eukaryota</taxon>
        <taxon>Discoba</taxon>
        <taxon>Heterolobosea</taxon>
        <taxon>Tetramitia</taxon>
        <taxon>Eutetramitia</taxon>
        <taxon>Acrasidae</taxon>
        <taxon>Acrasis</taxon>
    </lineage>
</organism>
<gene>
    <name evidence="7" type="ORF">AKO1_000619</name>
</gene>
<dbReference type="InterPro" id="IPR023753">
    <property type="entry name" value="FAD/NAD-binding_dom"/>
</dbReference>
<dbReference type="GO" id="GO:0005737">
    <property type="term" value="C:cytoplasm"/>
    <property type="evidence" value="ECO:0007669"/>
    <property type="project" value="TreeGrafter"/>
</dbReference>
<evidence type="ECO:0000256" key="1">
    <source>
        <dbReference type="ARBA" id="ARBA00006442"/>
    </source>
</evidence>
<dbReference type="PRINTS" id="PR00411">
    <property type="entry name" value="PNDRDTASEI"/>
</dbReference>
<dbReference type="Gene3D" id="3.50.50.100">
    <property type="match status" value="1"/>
</dbReference>
<evidence type="ECO:0000313" key="7">
    <source>
        <dbReference type="EMBL" id="KAL0491723.1"/>
    </source>
</evidence>
<dbReference type="PRINTS" id="PR00368">
    <property type="entry name" value="FADPNR"/>
</dbReference>
<feature type="transmembrane region" description="Helical" evidence="5">
    <location>
        <begin position="6"/>
        <end position="27"/>
    </location>
</feature>
<dbReference type="Proteomes" id="UP001431209">
    <property type="component" value="Unassembled WGS sequence"/>
</dbReference>
<evidence type="ECO:0000256" key="3">
    <source>
        <dbReference type="ARBA" id="ARBA00022827"/>
    </source>
</evidence>
<accession>A0AAW2ZS15</accession>
<dbReference type="GO" id="GO:0050660">
    <property type="term" value="F:flavin adenine dinucleotide binding"/>
    <property type="evidence" value="ECO:0007669"/>
    <property type="project" value="TreeGrafter"/>
</dbReference>
<keyword evidence="4" id="KW-0560">Oxidoreductase</keyword>
<evidence type="ECO:0000256" key="4">
    <source>
        <dbReference type="ARBA" id="ARBA00023002"/>
    </source>
</evidence>
<keyword evidence="5" id="KW-0472">Membrane</keyword>
<reference evidence="7 8" key="1">
    <citation type="submission" date="2024-03" db="EMBL/GenBank/DDBJ databases">
        <title>The Acrasis kona genome and developmental transcriptomes reveal deep origins of eukaryotic multicellular pathways.</title>
        <authorList>
            <person name="Sheikh S."/>
            <person name="Fu C.-J."/>
            <person name="Brown M.W."/>
            <person name="Baldauf S.L."/>
        </authorList>
    </citation>
    <scope>NUCLEOTIDE SEQUENCE [LARGE SCALE GENOMIC DNA]</scope>
    <source>
        <strain evidence="7 8">ATCC MYA-3509</strain>
    </source>
</reference>
<dbReference type="AlphaFoldDB" id="A0AAW2ZS15"/>
<comment type="similarity">
    <text evidence="1">Belongs to the FAD-dependent oxidoreductase family.</text>
</comment>
<dbReference type="InterPro" id="IPR036188">
    <property type="entry name" value="FAD/NAD-bd_sf"/>
</dbReference>
<sequence>MPDTVPSIRVVVVGGGVSGILFTSGLFRRLGKNFHLHVTIIDKKPYFEYIGTGTLRAMFNPSHHDNMVNPGFTKTANGHELEVLHGKVLTNIDKTSNTITLRDNASSAEMMVEYDYLYIATGCSYSKFPILKPDFGSIEERRSQLEEFSQQIKAAPHVIIIGGGSFACELLGELNDYYPNIPITLVNTRPNMLDRAPQGAHDYVMRFVDKANAKRKEDEKIKVILNDMVHLKTNTTNKGVELPTNALIFSCYGAAPNTSGFGDFNIPLTAEGHIKVDLYFKVEGTNNIYALGDVNNIAEEKMAATARLQAKVASTNLANLIQGKPKQIEYEPKEMVQVVSLGKKDGMMIKTSSIAGTGRMFGWMKGKVENLVLNTVRNPESLLSKQFY</sequence>
<dbReference type="GO" id="GO:0004174">
    <property type="term" value="F:electron-transferring-flavoprotein dehydrogenase activity"/>
    <property type="evidence" value="ECO:0007669"/>
    <property type="project" value="TreeGrafter"/>
</dbReference>
<keyword evidence="8" id="KW-1185">Reference proteome</keyword>